<dbReference type="RefSeq" id="WP_085471305.1">
    <property type="nucleotide sequence ID" value="NZ_FXAU01000001.1"/>
</dbReference>
<accession>A0A1X7I4F8</accession>
<dbReference type="Pfam" id="PF06078">
    <property type="entry name" value="DUF937"/>
    <property type="match status" value="1"/>
</dbReference>
<protein>
    <recommendedName>
        <fullName evidence="3">DUF937 domain-containing protein</fullName>
    </recommendedName>
</protein>
<dbReference type="STRING" id="561061.SAMN05660862_0423"/>
<name>A0A1X7I4F8_9SPHI</name>
<organism evidence="1 2">
    <name type="scientific">Sphingobacterium psychroaquaticum</name>
    <dbReference type="NCBI Taxonomy" id="561061"/>
    <lineage>
        <taxon>Bacteria</taxon>
        <taxon>Pseudomonadati</taxon>
        <taxon>Bacteroidota</taxon>
        <taxon>Sphingobacteriia</taxon>
        <taxon>Sphingobacteriales</taxon>
        <taxon>Sphingobacteriaceae</taxon>
        <taxon>Sphingobacterium</taxon>
    </lineage>
</organism>
<gene>
    <name evidence="1" type="ORF">SAMN05660862_0423</name>
</gene>
<evidence type="ECO:0000313" key="2">
    <source>
        <dbReference type="Proteomes" id="UP000192980"/>
    </source>
</evidence>
<sequence>MGITDLITGGIGSKAISAISSTLGVSETKAKWIVAAAVPLMIAALNYNSKNKGQAENIDKALDQHSSSGILDKISDVFGSNNNDDGGKIVNHMFGKNTESVTQNFADKLGLSSAQVGGVLASLAPMVMGYLGQQKQSANSGGGIGDLIGSVLGGGGAQQASTGGGIGDLIGNIFGGGGNTQAATQSNGITDMIGNLAGDFFNQNKSQQDKGGILDSLAGMFGK</sequence>
<proteinExistence type="predicted"/>
<keyword evidence="2" id="KW-1185">Reference proteome</keyword>
<dbReference type="InterPro" id="IPR009282">
    <property type="entry name" value="DUF937"/>
</dbReference>
<dbReference type="AlphaFoldDB" id="A0A1X7I4F8"/>
<evidence type="ECO:0008006" key="3">
    <source>
        <dbReference type="Google" id="ProtNLM"/>
    </source>
</evidence>
<dbReference type="EMBL" id="FXAU01000001">
    <property type="protein sequence ID" value="SMG09079.1"/>
    <property type="molecule type" value="Genomic_DNA"/>
</dbReference>
<evidence type="ECO:0000313" key="1">
    <source>
        <dbReference type="EMBL" id="SMG09079.1"/>
    </source>
</evidence>
<dbReference type="OrthoDB" id="708105at2"/>
<reference evidence="1 2" key="1">
    <citation type="submission" date="2017-04" db="EMBL/GenBank/DDBJ databases">
        <authorList>
            <person name="Afonso C.L."/>
            <person name="Miller P.J."/>
            <person name="Scott M.A."/>
            <person name="Spackman E."/>
            <person name="Goraichik I."/>
            <person name="Dimitrov K.M."/>
            <person name="Suarez D.L."/>
            <person name="Swayne D.E."/>
        </authorList>
    </citation>
    <scope>NUCLEOTIDE SEQUENCE [LARGE SCALE GENOMIC DNA]</scope>
    <source>
        <strain evidence="1 2">DSM 22418</strain>
    </source>
</reference>
<dbReference type="Proteomes" id="UP000192980">
    <property type="component" value="Unassembled WGS sequence"/>
</dbReference>